<reference evidence="2 3" key="1">
    <citation type="submission" date="2012-10" db="EMBL/GenBank/DDBJ databases">
        <authorList>
            <person name="Zafar N."/>
            <person name="Inman J."/>
            <person name="Hall N."/>
            <person name="Lorenzi H."/>
            <person name="Caler E."/>
        </authorList>
    </citation>
    <scope>NUCLEOTIDE SEQUENCE [LARGE SCALE GENOMIC DNA]</scope>
    <source>
        <strain evidence="2 3">IP1</strain>
    </source>
</reference>
<feature type="compositionally biased region" description="Polar residues" evidence="1">
    <location>
        <begin position="644"/>
        <end position="657"/>
    </location>
</feature>
<keyword evidence="3" id="KW-1185">Reference proteome</keyword>
<accession>A0A0A1TYN9</accession>
<evidence type="ECO:0000256" key="1">
    <source>
        <dbReference type="SAM" id="MobiDB-lite"/>
    </source>
</evidence>
<feature type="region of interest" description="Disordered" evidence="1">
    <location>
        <begin position="636"/>
        <end position="660"/>
    </location>
</feature>
<feature type="compositionally biased region" description="Pro residues" evidence="1">
    <location>
        <begin position="507"/>
        <end position="517"/>
    </location>
</feature>
<dbReference type="KEGG" id="eiv:EIN_092060"/>
<protein>
    <submittedName>
        <fullName evidence="2">Uncharacterized protein</fullName>
    </submittedName>
</protein>
<dbReference type="GeneID" id="14885636"/>
<evidence type="ECO:0000313" key="3">
    <source>
        <dbReference type="Proteomes" id="UP000014680"/>
    </source>
</evidence>
<sequence length="790" mass="91049">MSSSDSDSDFETQDIEFIDFSKEISSSNQETQQEIIVQPPPVIKTDDVITPFVPPQTPVVITQNNEEKIKEEVELTPPSLMIPEDPLPPIKEDEEVKNTEYQTQKQLFVQSGNKLMTNVTKVTQEEKIEEPQQDVAIKRRSFPQQLTVTKTQLNEEDIPKIFKRVASPINDFITDKPKDVTDIAKPKSLSTIDYTQFWTEISKSQIDALWNENFKIAFFSRTVTVKNPLPVVVKTPATALRDSDAEYLEFRRYQEYLIYCKESQLRHITNGYLFKDAGFAKWAEGSLMFSDDIDSQELLLTTAKSAVKIPYIDSHYKGITAEFWKTFQSKAYKKDQNYIEFERCLKYYLISKTHPEYTRNLVKTYLVGTEWEESQKVLDLIFDVPDERIKESVNASGIHSETIASVNQFSNIPFASTTSVSSATGFKNGTMCDTQRIGATTVNCVHQQNQQLPYALIPQQNQNLQQVVHQQIPQSQTVQYSQPQLPPPINTIPPVAKTEITVQSNIIPPPTNLPPPKITTEVTPIPFKDKKKPLKPQDEKTKKDVIEKLKKETTWGDALIQTRVDTLLFVYLENIGYIYKTFGYFFKSADFDLFCKTMEEMNNEHLFELNIPDTFFLELSKEKMENWKTRTIAFKKQTNDKSKSQPMTGTLGQISQQKDPREKRGYLFQLKEIVGKFYQETAKKDIEAVKRDPRIVQYTQHVLDATYKSGRFEELLRVIDDLHVMVGKCVDNPDLVIRSIKFLEERTTKDTFEKIKSPLFKNEIDKLFNGDGNLISSEDEFQQTIIRLLA</sequence>
<dbReference type="EMBL" id="KB206946">
    <property type="protein sequence ID" value="ELP86641.1"/>
    <property type="molecule type" value="Genomic_DNA"/>
</dbReference>
<evidence type="ECO:0000313" key="2">
    <source>
        <dbReference type="EMBL" id="ELP86641.1"/>
    </source>
</evidence>
<dbReference type="AlphaFoldDB" id="A0A0A1TYN9"/>
<proteinExistence type="predicted"/>
<gene>
    <name evidence="2" type="ORF">EIN_092060</name>
</gene>
<name>A0A0A1TYN9_ENTIV</name>
<organism evidence="2 3">
    <name type="scientific">Entamoeba invadens IP1</name>
    <dbReference type="NCBI Taxonomy" id="370355"/>
    <lineage>
        <taxon>Eukaryota</taxon>
        <taxon>Amoebozoa</taxon>
        <taxon>Evosea</taxon>
        <taxon>Archamoebae</taxon>
        <taxon>Mastigamoebida</taxon>
        <taxon>Entamoebidae</taxon>
        <taxon>Entamoeba</taxon>
    </lineage>
</organism>
<dbReference type="Proteomes" id="UP000014680">
    <property type="component" value="Unassembled WGS sequence"/>
</dbReference>
<dbReference type="VEuPathDB" id="AmoebaDB:EIN_092060"/>
<feature type="region of interest" description="Disordered" evidence="1">
    <location>
        <begin position="506"/>
        <end position="539"/>
    </location>
</feature>
<dbReference type="RefSeq" id="XP_004185987.1">
    <property type="nucleotide sequence ID" value="XM_004185939.1"/>
</dbReference>